<accession>A0A096LPC3</accession>
<dbReference type="OMA" id="NESDEHH"/>
<evidence type="ECO:0000313" key="2">
    <source>
        <dbReference type="Ensembl" id="ENSP00000485510"/>
    </source>
</evidence>
<evidence type="ECO:0000313" key="3">
    <source>
        <dbReference type="Proteomes" id="UP000005640"/>
    </source>
</evidence>
<dbReference type="OrthoDB" id="153872at2759"/>
<dbReference type="EMBL" id="AC244517">
    <property type="status" value="NOT_ANNOTATED_CDS"/>
    <property type="molecule type" value="Genomic_DNA"/>
</dbReference>
<dbReference type="PeptideAtlas" id="A0A096LPC3"/>
<protein>
    <submittedName>
        <fullName evidence="2">Transcription initiation factor TFIID subunit 7</fullName>
    </submittedName>
</protein>
<reference evidence="2 3" key="2">
    <citation type="journal article" date="2004" name="Nature">
        <title>The DNA sequence and comparative analysis of human chromosome 5.</title>
        <authorList>
            <person name="Schmutz J."/>
            <person name="Martin J."/>
            <person name="Terry A."/>
            <person name="Couronne O."/>
            <person name="Grimwood J."/>
            <person name="Lowry S."/>
            <person name="Gordon L.A."/>
            <person name="Scott D."/>
            <person name="Xie G."/>
            <person name="Huang W."/>
            <person name="Hellsten U."/>
            <person name="Tran-Gyamfi M."/>
            <person name="She X."/>
            <person name="Prabhakar S."/>
            <person name="Aerts A."/>
            <person name="Altherr M."/>
            <person name="Bajorek E."/>
            <person name="Black S."/>
            <person name="Branscomb E."/>
            <person name="Caoile C."/>
            <person name="Challacombe J.F."/>
            <person name="Chan Y.M."/>
            <person name="Denys M."/>
            <person name="Detter J.C."/>
            <person name="Escobar J."/>
            <person name="Flowers D."/>
            <person name="Fotopulos D."/>
            <person name="Glavina T."/>
            <person name="Gomez M."/>
            <person name="Gonzales E."/>
            <person name="Goodstein D."/>
            <person name="Grigoriev I."/>
            <person name="Groza M."/>
            <person name="Hammon N."/>
            <person name="Hawkins T."/>
            <person name="Haydu L."/>
            <person name="Israni S."/>
            <person name="Jett J."/>
            <person name="Kadner K."/>
            <person name="Kimball H."/>
            <person name="Kobayashi A."/>
            <person name="Lopez F."/>
            <person name="Lou Y."/>
            <person name="Martinez D."/>
            <person name="Medina C."/>
            <person name="Morgan J."/>
            <person name="Nandkeshwar R."/>
            <person name="Noonan J.P."/>
            <person name="Pitluck S."/>
            <person name="Pollard M."/>
            <person name="Predki P."/>
            <person name="Priest J."/>
            <person name="Ramirez L."/>
            <person name="Retterer J."/>
            <person name="Rodriguez A."/>
            <person name="Rogers S."/>
            <person name="Salamov A."/>
            <person name="Salazar A."/>
            <person name="Thayer N."/>
            <person name="Tice H."/>
            <person name="Tsai M."/>
            <person name="Ustaszewska A."/>
            <person name="Vo N."/>
            <person name="Wheeler J."/>
            <person name="Wu K."/>
            <person name="Yang J."/>
            <person name="Dickson M."/>
            <person name="Cheng J.F."/>
            <person name="Eichler E.E."/>
            <person name="Olsen A."/>
            <person name="Pennacchio L.A."/>
            <person name="Rokhsar D.S."/>
            <person name="Richardson P."/>
            <person name="Lucas S.M."/>
            <person name="Myers R.M."/>
            <person name="Rubin E.M."/>
        </authorList>
    </citation>
    <scope>NUCLEOTIDE SEQUENCE [LARGE SCALE GENOMIC DNA]</scope>
</reference>
<dbReference type="HGNC" id="HGNC:11541">
    <property type="gene designation" value="TAF7"/>
</dbReference>
<dbReference type="Ensembl" id="ENST00000624761">
    <property type="protein sequence ID" value="ENSP00000485510"/>
    <property type="gene ID" value="ENSG00000178913"/>
</dbReference>
<dbReference type="AlphaFoldDB" id="A0A096LPC3"/>
<feature type="non-terminal residue" evidence="2">
    <location>
        <position position="48"/>
    </location>
</feature>
<reference evidence="3" key="1">
    <citation type="journal article" date="2001" name="Nature">
        <title>Initial sequencing and analysis of the human genome.</title>
        <authorList>
            <consortium name="International Human Genome Sequencing Consortium"/>
            <person name="Lander E.S."/>
            <person name="Linton L.M."/>
            <person name="Birren B."/>
            <person name="Nusbaum C."/>
            <person name="Zody M.C."/>
            <person name="Baldwin J."/>
            <person name="Devon K."/>
            <person name="Dewar K."/>
            <person name="Doyle M."/>
            <person name="FitzHugh W."/>
            <person name="Funke R."/>
            <person name="Gage D."/>
            <person name="Harris K."/>
            <person name="Heaford A."/>
            <person name="Howland J."/>
            <person name="Kann L."/>
            <person name="Lehoczky J."/>
            <person name="LeVine R."/>
            <person name="McEwan P."/>
            <person name="McKernan K."/>
            <person name="Meldrim J."/>
            <person name="Mesirov J.P."/>
            <person name="Miranda C."/>
            <person name="Morris W."/>
            <person name="Naylor J."/>
            <person name="Raymond C."/>
            <person name="Rosetti M."/>
            <person name="Santos R."/>
            <person name="Sheridan A."/>
            <person name="Sougnez C."/>
            <person name="Stange-Thomann N."/>
            <person name="Stojanovic N."/>
            <person name="Subramanian A."/>
            <person name="Wyman D."/>
            <person name="Rogers J."/>
            <person name="Sulston J."/>
            <person name="Ainscough R."/>
            <person name="Beck S."/>
            <person name="Bentley D."/>
            <person name="Burton J."/>
            <person name="Clee C."/>
            <person name="Carter N."/>
            <person name="Coulson A."/>
            <person name="Deadman R."/>
            <person name="Deloukas P."/>
            <person name="Dunham A."/>
            <person name="Dunham I."/>
            <person name="Durbin R."/>
            <person name="French L."/>
            <person name="Grafham D."/>
            <person name="Gregory S."/>
            <person name="Hubbard T."/>
            <person name="Humphray S."/>
            <person name="Hunt A."/>
            <person name="Jones M."/>
            <person name="Lloyd C."/>
            <person name="McMurray A."/>
            <person name="Matthews L."/>
            <person name="Mercer S."/>
            <person name="Milne S."/>
            <person name="Mullikin J.C."/>
            <person name="Mungall A."/>
            <person name="Plumb R."/>
            <person name="Ross M."/>
            <person name="Shownkeen R."/>
            <person name="Sims S."/>
            <person name="Waterston R.H."/>
            <person name="Wilson R.K."/>
            <person name="Hillier L.W."/>
            <person name="McPherson J.D."/>
            <person name="Marra M.A."/>
            <person name="Mardis E.R."/>
            <person name="Fulton L.A."/>
            <person name="Chinwalla A.T."/>
            <person name="Pepin K.H."/>
            <person name="Gish W.R."/>
            <person name="Chissoe S.L."/>
            <person name="Wendl M.C."/>
            <person name="Delehaunty K.D."/>
            <person name="Miner T.L."/>
            <person name="Delehaunty A."/>
            <person name="Kramer J.B."/>
            <person name="Cook L.L."/>
            <person name="Fulton R.S."/>
            <person name="Johnson D.L."/>
            <person name="Minx P.J."/>
            <person name="Clifton S.W."/>
            <person name="Hawkins T."/>
            <person name="Branscomb E."/>
            <person name="Predki P."/>
            <person name="Richardson P."/>
            <person name="Wenning S."/>
            <person name="Slezak T."/>
            <person name="Doggett N."/>
            <person name="Cheng J.F."/>
            <person name="Olsen A."/>
            <person name="Lucas S."/>
            <person name="Elkin C."/>
            <person name="Uberbacher E."/>
            <person name="Frazier M."/>
            <person name="Gibbs R.A."/>
            <person name="Muzny D.M."/>
            <person name="Scherer S.E."/>
            <person name="Bouck J.B."/>
            <person name="Sodergren E.J."/>
            <person name="Worley K.C."/>
            <person name="Rives C.M."/>
            <person name="Gorrell J.H."/>
            <person name="Metzker M.L."/>
            <person name="Naylor S.L."/>
            <person name="Kucherlapati R.S."/>
            <person name="Nelson D.L."/>
            <person name="Weinstock G.M."/>
            <person name="Sakaki Y."/>
            <person name="Fujiyama A."/>
            <person name="Hattori M."/>
            <person name="Yada T."/>
            <person name="Toyoda A."/>
            <person name="Itoh T."/>
            <person name="Kawagoe C."/>
            <person name="Watanabe H."/>
            <person name="Totoki Y."/>
            <person name="Taylor T."/>
            <person name="Weissenbach J."/>
            <person name="Heilig R."/>
            <person name="Saurin W."/>
            <person name="Artiguenave F."/>
            <person name="Brottier P."/>
            <person name="Bruls T."/>
            <person name="Pelletier E."/>
            <person name="Robert C."/>
            <person name="Wincker P."/>
            <person name="Smith D.R."/>
            <person name="Doucette-Stamm L."/>
            <person name="Rubenfield M."/>
            <person name="Weinstock K."/>
            <person name="Lee H.M."/>
            <person name="Dubois J."/>
            <person name="Rosenthal A."/>
            <person name="Platzer M."/>
            <person name="Nyakatura G."/>
            <person name="Taudien S."/>
            <person name="Rump A."/>
            <person name="Yang H."/>
            <person name="Yu J."/>
            <person name="Wang J."/>
            <person name="Huang G."/>
            <person name="Gu J."/>
            <person name="Hood L."/>
            <person name="Rowen L."/>
            <person name="Madan A."/>
            <person name="Qin S."/>
            <person name="Davis R.W."/>
            <person name="Federspiel N.A."/>
            <person name="Abola A.P."/>
            <person name="Proctor M.J."/>
            <person name="Myers R.M."/>
            <person name="Schmutz J."/>
            <person name="Dickson M."/>
            <person name="Grimwood J."/>
            <person name="Cox D.R."/>
            <person name="Olson M.V."/>
            <person name="Kaul R."/>
            <person name="Raymond C."/>
            <person name="Shimizu N."/>
            <person name="Kawasaki K."/>
            <person name="Minoshima S."/>
            <person name="Evans G.A."/>
            <person name="Athanasiou M."/>
            <person name="Schultz R."/>
            <person name="Roe B.A."/>
            <person name="Chen F."/>
            <person name="Pan H."/>
            <person name="Ramser J."/>
            <person name="Lehrach H."/>
            <person name="Reinhardt R."/>
            <person name="McCombie W.R."/>
            <person name="de la Bastide M."/>
            <person name="Dedhia N."/>
            <person name="Blocker H."/>
            <person name="Hornischer K."/>
            <person name="Nordsiek G."/>
            <person name="Agarwala R."/>
            <person name="Aravind L."/>
            <person name="Bailey J.A."/>
            <person name="Bateman A."/>
            <person name="Batzoglou S."/>
            <person name="Birney E."/>
            <person name="Bork P."/>
            <person name="Brown D.G."/>
            <person name="Burge C.B."/>
            <person name="Cerutti L."/>
            <person name="Chen H.C."/>
            <person name="Church D."/>
            <person name="Clamp M."/>
            <person name="Copley R.R."/>
            <person name="Doerks T."/>
            <person name="Eddy S.R."/>
            <person name="Eichler E.E."/>
            <person name="Furey T.S."/>
            <person name="Galagan J."/>
            <person name="Gilbert J.G."/>
            <person name="Harmon C."/>
            <person name="Hayashizaki Y."/>
            <person name="Haussler D."/>
            <person name="Hermjakob H."/>
            <person name="Hokamp K."/>
            <person name="Jang W."/>
            <person name="Johnson L.S."/>
            <person name="Jones T.A."/>
            <person name="Kasif S."/>
            <person name="Kaspryzk A."/>
            <person name="Kennedy S."/>
            <person name="Kent W.J."/>
            <person name="Kitts P."/>
            <person name="Koonin E.V."/>
            <person name="Korf I."/>
            <person name="Kulp D."/>
            <person name="Lancet D."/>
            <person name="Lowe T.M."/>
            <person name="McLysaght A."/>
            <person name="Mikkelsen T."/>
            <person name="Moran J.V."/>
            <person name="Mulder N."/>
            <person name="Pollara V.J."/>
            <person name="Ponting C.P."/>
            <person name="Schuler G."/>
            <person name="Schultz J."/>
            <person name="Slater G."/>
            <person name="Smit A.F."/>
            <person name="Stupka E."/>
            <person name="Szustakowski J."/>
            <person name="Thierry-Mieg D."/>
            <person name="Thierry-Mieg J."/>
            <person name="Wagner L."/>
            <person name="Wallis J."/>
            <person name="Wheeler R."/>
            <person name="Williams A."/>
            <person name="Wolf Y.I."/>
            <person name="Wolfe K.H."/>
            <person name="Yang S.P."/>
            <person name="Yeh R.F."/>
            <person name="Collins F."/>
            <person name="Guyer M.S."/>
            <person name="Peterson J."/>
            <person name="Felsenfeld A."/>
            <person name="Wetterstrand K.A."/>
            <person name="Patrinos A."/>
            <person name="Morgan M.J."/>
            <person name="de Jong P."/>
            <person name="Catanese J.J."/>
            <person name="Osoegawa K."/>
            <person name="Shizuya H."/>
            <person name="Choi S."/>
            <person name="Chen Y.J."/>
        </authorList>
    </citation>
    <scope>NUCLEOTIDE SEQUENCE [LARGE SCALE GENOMIC DNA]</scope>
</reference>
<dbReference type="MassIVE" id="A0A096LPC3"/>
<reference evidence="3" key="3">
    <citation type="journal article" date="2004" name="Nature">
        <title>Finishing the euchromatic sequence of the human genome.</title>
        <authorList>
            <consortium name="International Human Genome Sequencing Consortium"/>
        </authorList>
    </citation>
    <scope>NUCLEOTIDE SEQUENCE [LARGE SCALE GENOMIC DNA]</scope>
</reference>
<dbReference type="GO" id="GO:0006367">
    <property type="term" value="P:transcription initiation at RNA polymerase II promoter"/>
    <property type="evidence" value="ECO:0007669"/>
    <property type="project" value="InterPro"/>
</dbReference>
<dbReference type="SMR" id="A0A096LPC3"/>
<dbReference type="Antibodypedia" id="1826">
    <property type="antibodies" value="182 antibodies from 26 providers"/>
</dbReference>
<dbReference type="GeneTree" id="ENSGT00940000160861"/>
<feature type="domain" description="TAFII55 protein conserved region" evidence="1">
    <location>
        <begin position="12"/>
        <end position="47"/>
    </location>
</feature>
<dbReference type="EMBL" id="AC244130">
    <property type="status" value="NOT_ANNOTATED_CDS"/>
    <property type="molecule type" value="Genomic_DNA"/>
</dbReference>
<dbReference type="HOGENOM" id="CLU_3162369_0_0_1"/>
<proteinExistence type="evidence at protein level"/>
<reference evidence="2" key="4">
    <citation type="submission" date="2014-10" db="EMBL/GenBank/DDBJ databases">
        <authorList>
            <consortium name="Ensembl"/>
        </authorList>
    </citation>
    <scope>IDENTIFICATION</scope>
</reference>
<keyword evidence="3" id="KW-1185">Reference proteome</keyword>
<dbReference type="Pfam" id="PF04658">
    <property type="entry name" value="TAFII55_N"/>
    <property type="match status" value="1"/>
</dbReference>
<dbReference type="EMBL" id="AC005618">
    <property type="status" value="NOT_ANNOTATED_CDS"/>
    <property type="molecule type" value="Genomic_DNA"/>
</dbReference>
<evidence type="ECO:0007829" key="4">
    <source>
        <dbReference type="PeptideAtlas" id="A0A096LPC3"/>
    </source>
</evidence>
<evidence type="ECO:0000259" key="1">
    <source>
        <dbReference type="Pfam" id="PF04658"/>
    </source>
</evidence>
<dbReference type="Proteomes" id="UP000005640">
    <property type="component" value="Chromosome 5"/>
</dbReference>
<dbReference type="OpenTargets" id="ENSG00000178913"/>
<dbReference type="ChiTaRS" id="TAF7">
    <property type="organism name" value="human"/>
</dbReference>
<dbReference type="VEuPathDB" id="HostDB:ENSG00000178913"/>
<dbReference type="InterPro" id="IPR006751">
    <property type="entry name" value="TAFII55_prot_cons_reg"/>
</dbReference>
<name>A0A096LPC3_HUMAN</name>
<evidence type="ECO:0007829" key="5">
    <source>
        <dbReference type="ProteomicsDB" id="A0A096LPC3"/>
    </source>
</evidence>
<organism evidence="2 3">
    <name type="scientific">Homo sapiens</name>
    <name type="common">Human</name>
    <dbReference type="NCBI Taxonomy" id="9606"/>
    <lineage>
        <taxon>Eukaryota</taxon>
        <taxon>Metazoa</taxon>
        <taxon>Chordata</taxon>
        <taxon>Craniata</taxon>
        <taxon>Vertebrata</taxon>
        <taxon>Euteleostomi</taxon>
        <taxon>Mammalia</taxon>
        <taxon>Eutheria</taxon>
        <taxon>Euarchontoglires</taxon>
        <taxon>Primates</taxon>
        <taxon>Haplorrhini</taxon>
        <taxon>Catarrhini</taxon>
        <taxon>Hominidae</taxon>
        <taxon>Homo</taxon>
    </lineage>
</organism>
<sequence length="48" mass="5514">MSKSKDDAPHELESQFILRLPPEYASTVRRAVQSGHVNLKDRLTIELH</sequence>
<dbReference type="GO" id="GO:0005669">
    <property type="term" value="C:transcription factor TFIID complex"/>
    <property type="evidence" value="ECO:0007669"/>
    <property type="project" value="InterPro"/>
</dbReference>
<dbReference type="Bgee" id="ENSG00000178913">
    <property type="expression patterns" value="Expressed in calcaneal tendon and 211 other cell types or tissues"/>
</dbReference>
<dbReference type="ExpressionAtlas" id="A0A096LPC3">
    <property type="expression patterns" value="baseline and differential"/>
</dbReference>
<gene>
    <name evidence="2" type="primary">TAF7</name>
</gene>
<dbReference type="UCSC" id="uc063iai.1">
    <property type="organism name" value="human"/>
</dbReference>
<keyword evidence="4 5" id="KW-1267">Proteomics identification</keyword>